<dbReference type="Ensembl" id="ENSSDAT00000020620.1">
    <property type="protein sequence ID" value="ENSSDAP00000018027.1"/>
    <property type="gene ID" value="ENSSDAG00000016462.1"/>
</dbReference>
<dbReference type="GO" id="GO:0000786">
    <property type="term" value="C:nucleosome"/>
    <property type="evidence" value="ECO:0007669"/>
    <property type="project" value="UniProtKB-KW"/>
</dbReference>
<dbReference type="SUPFAM" id="SSF47113">
    <property type="entry name" value="Histone-fold"/>
    <property type="match status" value="1"/>
</dbReference>
<evidence type="ECO:0000256" key="1">
    <source>
        <dbReference type="RuleBase" id="RU003767"/>
    </source>
</evidence>
<accession>A0A8C9PZG9</accession>
<dbReference type="GO" id="GO:0005634">
    <property type="term" value="C:nucleus"/>
    <property type="evidence" value="ECO:0007669"/>
    <property type="project" value="UniProtKB-SubCell"/>
</dbReference>
<keyword evidence="1" id="KW-0238">DNA-binding</keyword>
<reference evidence="3" key="2">
    <citation type="submission" date="2025-09" db="UniProtKB">
        <authorList>
            <consortium name="Ensembl"/>
        </authorList>
    </citation>
    <scope>IDENTIFICATION</scope>
</reference>
<dbReference type="InterPro" id="IPR002119">
    <property type="entry name" value="Histone_H2A"/>
</dbReference>
<dbReference type="Proteomes" id="UP000694422">
    <property type="component" value="Unplaced"/>
</dbReference>
<proteinExistence type="inferred from homology"/>
<name>A0A8C9PZG9_SPEDA</name>
<dbReference type="PANTHER" id="PTHR23430">
    <property type="entry name" value="HISTONE H2A"/>
    <property type="match status" value="1"/>
</dbReference>
<sequence length="122" mass="14255">MAGKKYHKNYRTKKQTISRSTRTELQFPVSRVDRLLRQGHYAQRLSFFTPIFLAGVLEYLTANILDLAAQEAESNRRAHITPDHLKKVLEKNPQLCRLFKEQPEDEGNSVRVVLRAPWMLCM</sequence>
<feature type="domain" description="Core Histone H2A/H2B/H3" evidence="2">
    <location>
        <begin position="8"/>
        <end position="89"/>
    </location>
</feature>
<comment type="subunit">
    <text evidence="1">The nucleosome is a histone octamer containing two molecules each of H2A, H2B, H3 and H4 assembled in one H3-H4 heterotetramer and two H2A-H2B heterodimers. The octamer wraps approximately 147 bp of DNA.</text>
</comment>
<evidence type="ECO:0000313" key="3">
    <source>
        <dbReference type="Ensembl" id="ENSSDAP00000018027.1"/>
    </source>
</evidence>
<dbReference type="InterPro" id="IPR007125">
    <property type="entry name" value="H2A/H2B/H3"/>
</dbReference>
<dbReference type="PRINTS" id="PR00620">
    <property type="entry name" value="HISTONEH2A"/>
</dbReference>
<dbReference type="AlphaFoldDB" id="A0A8C9PZG9"/>
<comment type="subcellular location">
    <subcellularLocation>
        <location evidence="1">Nucleus</location>
    </subcellularLocation>
</comment>
<evidence type="ECO:0000259" key="2">
    <source>
        <dbReference type="Pfam" id="PF00125"/>
    </source>
</evidence>
<dbReference type="CDD" id="cd00074">
    <property type="entry name" value="HFD_H2A"/>
    <property type="match status" value="1"/>
</dbReference>
<protein>
    <recommendedName>
        <fullName evidence="1">Histone H2A</fullName>
    </recommendedName>
</protein>
<evidence type="ECO:0000313" key="4">
    <source>
        <dbReference type="Proteomes" id="UP000694422"/>
    </source>
</evidence>
<dbReference type="Gene3D" id="1.10.20.10">
    <property type="entry name" value="Histone, subunit A"/>
    <property type="match status" value="1"/>
</dbReference>
<dbReference type="GO" id="GO:0003677">
    <property type="term" value="F:DNA binding"/>
    <property type="evidence" value="ECO:0007669"/>
    <property type="project" value="UniProtKB-KW"/>
</dbReference>
<reference evidence="3" key="1">
    <citation type="submission" date="2025-08" db="UniProtKB">
        <authorList>
            <consortium name="Ensembl"/>
        </authorList>
    </citation>
    <scope>IDENTIFICATION</scope>
</reference>
<keyword evidence="1" id="KW-0158">Chromosome</keyword>
<comment type="similarity">
    <text evidence="1">Belongs to the histone H2A family.</text>
</comment>
<keyword evidence="1" id="KW-0544">Nucleosome core</keyword>
<dbReference type="Pfam" id="PF00125">
    <property type="entry name" value="Histone"/>
    <property type="match status" value="1"/>
</dbReference>
<keyword evidence="1" id="KW-0539">Nucleus</keyword>
<keyword evidence="4" id="KW-1185">Reference proteome</keyword>
<dbReference type="GO" id="GO:0030527">
    <property type="term" value="F:structural constituent of chromatin"/>
    <property type="evidence" value="ECO:0007669"/>
    <property type="project" value="InterPro"/>
</dbReference>
<organism evidence="3 4">
    <name type="scientific">Spermophilus dauricus</name>
    <name type="common">Daurian ground squirrel</name>
    <dbReference type="NCBI Taxonomy" id="99837"/>
    <lineage>
        <taxon>Eukaryota</taxon>
        <taxon>Metazoa</taxon>
        <taxon>Chordata</taxon>
        <taxon>Craniata</taxon>
        <taxon>Vertebrata</taxon>
        <taxon>Euteleostomi</taxon>
        <taxon>Mammalia</taxon>
        <taxon>Eutheria</taxon>
        <taxon>Euarchontoglires</taxon>
        <taxon>Glires</taxon>
        <taxon>Rodentia</taxon>
        <taxon>Sciuromorpha</taxon>
        <taxon>Sciuridae</taxon>
        <taxon>Xerinae</taxon>
        <taxon>Marmotini</taxon>
        <taxon>Spermophilus</taxon>
    </lineage>
</organism>
<dbReference type="InterPro" id="IPR009072">
    <property type="entry name" value="Histone-fold"/>
</dbReference>
<dbReference type="SMART" id="SM00414">
    <property type="entry name" value="H2A"/>
    <property type="match status" value="1"/>
</dbReference>
<dbReference type="GO" id="GO:0046982">
    <property type="term" value="F:protein heterodimerization activity"/>
    <property type="evidence" value="ECO:0007669"/>
    <property type="project" value="InterPro"/>
</dbReference>